<feature type="transmembrane region" description="Helical" evidence="1">
    <location>
        <begin position="363"/>
        <end position="382"/>
    </location>
</feature>
<feature type="transmembrane region" description="Helical" evidence="1">
    <location>
        <begin position="340"/>
        <end position="356"/>
    </location>
</feature>
<keyword evidence="1" id="KW-0812">Transmembrane</keyword>
<keyword evidence="1" id="KW-0472">Membrane</keyword>
<evidence type="ECO:0000256" key="1">
    <source>
        <dbReference type="SAM" id="Phobius"/>
    </source>
</evidence>
<accession>A0A7W6EGY6</accession>
<dbReference type="Proteomes" id="UP000542776">
    <property type="component" value="Unassembled WGS sequence"/>
</dbReference>
<comment type="caution">
    <text evidence="2">The sequence shown here is derived from an EMBL/GenBank/DDBJ whole genome shotgun (WGS) entry which is preliminary data.</text>
</comment>
<keyword evidence="1" id="KW-1133">Transmembrane helix</keyword>
<evidence type="ECO:0000313" key="3">
    <source>
        <dbReference type="Proteomes" id="UP000542776"/>
    </source>
</evidence>
<feature type="transmembrane region" description="Helical" evidence="1">
    <location>
        <begin position="313"/>
        <end position="334"/>
    </location>
</feature>
<evidence type="ECO:0008006" key="4">
    <source>
        <dbReference type="Google" id="ProtNLM"/>
    </source>
</evidence>
<reference evidence="2 3" key="1">
    <citation type="submission" date="2020-08" db="EMBL/GenBank/DDBJ databases">
        <title>Genomic Encyclopedia of Type Strains, Phase IV (KMG-IV): sequencing the most valuable type-strain genomes for metagenomic binning, comparative biology and taxonomic classification.</title>
        <authorList>
            <person name="Goeker M."/>
        </authorList>
    </citation>
    <scope>NUCLEOTIDE SEQUENCE [LARGE SCALE GENOMIC DNA]</scope>
    <source>
        <strain evidence="2 3">DSM 102238</strain>
    </source>
</reference>
<feature type="transmembrane region" description="Helical" evidence="1">
    <location>
        <begin position="21"/>
        <end position="43"/>
    </location>
</feature>
<organism evidence="2 3">
    <name type="scientific">Aureimonas pseudogalii</name>
    <dbReference type="NCBI Taxonomy" id="1744844"/>
    <lineage>
        <taxon>Bacteria</taxon>
        <taxon>Pseudomonadati</taxon>
        <taxon>Pseudomonadota</taxon>
        <taxon>Alphaproteobacteria</taxon>
        <taxon>Hyphomicrobiales</taxon>
        <taxon>Aurantimonadaceae</taxon>
        <taxon>Aureimonas</taxon>
    </lineage>
</organism>
<feature type="transmembrane region" description="Helical" evidence="1">
    <location>
        <begin position="158"/>
        <end position="178"/>
    </location>
</feature>
<sequence length="579" mass="62319">MSIDVQGRASPHSTPAIVARLPVTWGLIALACAIVAILLSLPLHLPVGPMYWDVVVYLDGAQRVLAGQIPSVDFFAPVGPIGYWLMALGELIFPRGQPLLLVQWMFLLVTLPPLLPVIAAIERQSRARAVGLLLPFLVFQLVPINVEQYANFPGVDGYGIYNRQVTELLYVLAAALVFERRQSVLLFVIAWSCTALFLLKITGFAAAGLLCAFAFAAGRVRLGVALAALAVLAGVLAGLELTTGFVRAYVTDILSLLGMNEGLLLPRFLQAASMHFGILGSGLLLVAALATVDARLLREDAARVLDRPGLPAIAALIDRDVVWLAAFLAIGLFFESQNTGGQAFIFLWPVLFVIVARAPRLPALPMIVVVGLAAATALPPLVNVLHRTMRAAVGELKTVPVPVASLGRLGSANQKPEIIDGAQALMASYRQFPEMYQSFADGHRLPGYFLYADIEFQVAWLLATQDGVEAIRAYEARTGTHFGTILSLNFVNPFPTILRREAPRRVAIGADPYRAVPPPNAATLAAVEATDLVLYPRCPITTANMRLREIYAPALADHVSVELSPCWTGLVRPGLIAAN</sequence>
<keyword evidence="3" id="KW-1185">Reference proteome</keyword>
<gene>
    <name evidence="2" type="ORF">GGR04_002027</name>
</gene>
<feature type="transmembrane region" description="Helical" evidence="1">
    <location>
        <begin position="100"/>
        <end position="121"/>
    </location>
</feature>
<feature type="transmembrane region" description="Helical" evidence="1">
    <location>
        <begin position="224"/>
        <end position="248"/>
    </location>
</feature>
<dbReference type="RefSeq" id="WP_246393093.1">
    <property type="nucleotide sequence ID" value="NZ_JACIEK010000004.1"/>
</dbReference>
<feature type="transmembrane region" description="Helical" evidence="1">
    <location>
        <begin position="127"/>
        <end position="146"/>
    </location>
</feature>
<protein>
    <recommendedName>
        <fullName evidence="4">Glycosyltransferase RgtA/B/C/D-like domain-containing protein</fullName>
    </recommendedName>
</protein>
<name>A0A7W6EGY6_9HYPH</name>
<dbReference type="AlphaFoldDB" id="A0A7W6EGY6"/>
<dbReference type="EMBL" id="JACIEK010000004">
    <property type="protein sequence ID" value="MBB3998188.1"/>
    <property type="molecule type" value="Genomic_DNA"/>
</dbReference>
<proteinExistence type="predicted"/>
<evidence type="ECO:0000313" key="2">
    <source>
        <dbReference type="EMBL" id="MBB3998188.1"/>
    </source>
</evidence>
<feature type="transmembrane region" description="Helical" evidence="1">
    <location>
        <begin position="184"/>
        <end position="217"/>
    </location>
</feature>
<feature type="transmembrane region" description="Helical" evidence="1">
    <location>
        <begin position="268"/>
        <end position="292"/>
    </location>
</feature>